<reference evidence="2 3" key="1">
    <citation type="submission" date="2019-12" db="EMBL/GenBank/DDBJ databases">
        <authorList>
            <person name="Wolfe R."/>
            <person name="Danczak R."/>
            <person name="Wilkins M."/>
        </authorList>
    </citation>
    <scope>NUCLEOTIDE SEQUENCE [LARGE SCALE GENOMIC DNA]</scope>
    <source>
        <strain evidence="2">X2_MaxBin.013</strain>
    </source>
</reference>
<evidence type="ECO:0000313" key="2">
    <source>
        <dbReference type="EMBL" id="KAF0132628.1"/>
    </source>
</evidence>
<keyword evidence="1" id="KW-0732">Signal</keyword>
<dbReference type="Proteomes" id="UP000488506">
    <property type="component" value="Unassembled WGS sequence"/>
</dbReference>
<dbReference type="GO" id="GO:0030247">
    <property type="term" value="F:polysaccharide binding"/>
    <property type="evidence" value="ECO:0007669"/>
    <property type="project" value="InterPro"/>
</dbReference>
<comment type="caution">
    <text evidence="2">The sequence shown here is derived from an EMBL/GenBank/DDBJ whole genome shotgun (WGS) entry which is preliminary data.</text>
</comment>
<evidence type="ECO:0000256" key="1">
    <source>
        <dbReference type="SAM" id="SignalP"/>
    </source>
</evidence>
<proteinExistence type="predicted"/>
<name>A0A833NZD0_UNCSA</name>
<dbReference type="Gene3D" id="2.60.120.430">
    <property type="entry name" value="Galactose-binding lectin"/>
    <property type="match status" value="1"/>
</dbReference>
<protein>
    <recommendedName>
        <fullName evidence="4">CBM11 domain-containing protein</fullName>
    </recommendedName>
</protein>
<dbReference type="EMBL" id="WPAF01000049">
    <property type="protein sequence ID" value="KAF0132628.1"/>
    <property type="molecule type" value="Genomic_DNA"/>
</dbReference>
<dbReference type="AlphaFoldDB" id="A0A833NZD0"/>
<accession>A0A833NZD0</accession>
<feature type="chain" id="PRO_5032368454" description="CBM11 domain-containing protein" evidence="1">
    <location>
        <begin position="23"/>
        <end position="207"/>
    </location>
</feature>
<gene>
    <name evidence="2" type="ORF">FD145_1607</name>
</gene>
<evidence type="ECO:0008006" key="4">
    <source>
        <dbReference type="Google" id="ProtNLM"/>
    </source>
</evidence>
<evidence type="ECO:0000313" key="3">
    <source>
        <dbReference type="Proteomes" id="UP000488506"/>
    </source>
</evidence>
<sequence>MKKWIACLIVLTVAVISASAMAGSAPVKKAAYPYLLDNFEDGTYTKDPEWFVFDNIMPSITKEYSLRLSGSANDWYVGGIGTVLGVDVSGYDTFEIDVYGYGETSGKLKIELYDDDNGNADIEVDKSWKPLYDDLWSYETDVNWTGMRHLSIPLKEFKNMGRGNNVFDPNLKNGSGGLVKIQIICVAASQTGSVNYNIDNLEFGVKK</sequence>
<feature type="signal peptide" evidence="1">
    <location>
        <begin position="1"/>
        <end position="22"/>
    </location>
</feature>
<organism evidence="2 3">
    <name type="scientific">Candidatus Saganbacteria bacterium</name>
    <dbReference type="NCBI Taxonomy" id="2575572"/>
    <lineage>
        <taxon>Bacteria</taxon>
        <taxon>Bacillati</taxon>
        <taxon>Saganbacteria</taxon>
    </lineage>
</organism>